<dbReference type="InterPro" id="IPR011333">
    <property type="entry name" value="SKP1/BTB/POZ_sf"/>
</dbReference>
<reference evidence="2 3" key="1">
    <citation type="submission" date="2019-01" db="EMBL/GenBank/DDBJ databases">
        <title>Genome sequencing of the rare red list fungi Fomitopsis rosea.</title>
        <authorList>
            <person name="Buettner E."/>
            <person name="Kellner H."/>
        </authorList>
    </citation>
    <scope>NUCLEOTIDE SEQUENCE [LARGE SCALE GENOMIC DNA]</scope>
    <source>
        <strain evidence="2 3">DSM 105464</strain>
    </source>
</reference>
<dbReference type="Gene3D" id="3.30.710.10">
    <property type="entry name" value="Potassium Channel Kv1.1, Chain A"/>
    <property type="match status" value="1"/>
</dbReference>
<sequence length="338" mass="37276">MSDSDTVPPSDAVQSNDTQIIDAPFPFNRATADVILRSSDRVDFRVRRGILAEASGFFEDMFQLPQPAVGRSLEETRDALPIVDMEEDSSTLERLLRLCYPGNTPKIEDLDDLRPVIRAAVKYDMPQVLDTLKGDLRSFADAYPVRVYALALVFKFEDEVRVAAKSFLAFPVESADARELAEITGKQFNDLLKYHRACSAKATPVANNPSSWAQQTDVWFTAAKSHGATASCQRSALGNCVASSWWTNYMIGSAAIVKTTPSGKALLVDGRTDVALREAATCAICKYSALEQMRRFVRQFAQKVDEAVAEVRLLGSVLPQTCITNSRTDRLSPGSLRH</sequence>
<evidence type="ECO:0000313" key="2">
    <source>
        <dbReference type="EMBL" id="TFY61500.1"/>
    </source>
</evidence>
<dbReference type="InterPro" id="IPR000210">
    <property type="entry name" value="BTB/POZ_dom"/>
</dbReference>
<accession>A0A4Y9YHP0</accession>
<dbReference type="EMBL" id="SEKV01000205">
    <property type="protein sequence ID" value="TFY61500.1"/>
    <property type="molecule type" value="Genomic_DNA"/>
</dbReference>
<protein>
    <recommendedName>
        <fullName evidence="1">BTB domain-containing protein</fullName>
    </recommendedName>
</protein>
<dbReference type="CDD" id="cd18186">
    <property type="entry name" value="BTB_POZ_ZBTB_KLHL-like"/>
    <property type="match status" value="1"/>
</dbReference>
<name>A0A4Y9YHP0_9APHY</name>
<dbReference type="SMART" id="SM00225">
    <property type="entry name" value="BTB"/>
    <property type="match status" value="1"/>
</dbReference>
<dbReference type="AlphaFoldDB" id="A0A4Y9YHP0"/>
<proteinExistence type="predicted"/>
<comment type="caution">
    <text evidence="2">The sequence shown here is derived from an EMBL/GenBank/DDBJ whole genome shotgun (WGS) entry which is preliminary data.</text>
</comment>
<dbReference type="STRING" id="34475.A0A4Y9YHP0"/>
<feature type="domain" description="BTB" evidence="1">
    <location>
        <begin position="32"/>
        <end position="108"/>
    </location>
</feature>
<evidence type="ECO:0000313" key="3">
    <source>
        <dbReference type="Proteomes" id="UP000298390"/>
    </source>
</evidence>
<dbReference type="PROSITE" id="PS50097">
    <property type="entry name" value="BTB"/>
    <property type="match status" value="1"/>
</dbReference>
<organism evidence="2 3">
    <name type="scientific">Rhodofomes roseus</name>
    <dbReference type="NCBI Taxonomy" id="34475"/>
    <lineage>
        <taxon>Eukaryota</taxon>
        <taxon>Fungi</taxon>
        <taxon>Dikarya</taxon>
        <taxon>Basidiomycota</taxon>
        <taxon>Agaricomycotina</taxon>
        <taxon>Agaricomycetes</taxon>
        <taxon>Polyporales</taxon>
        <taxon>Rhodofomes</taxon>
    </lineage>
</organism>
<evidence type="ECO:0000259" key="1">
    <source>
        <dbReference type="PROSITE" id="PS50097"/>
    </source>
</evidence>
<gene>
    <name evidence="2" type="ORF">EVJ58_g4470</name>
</gene>
<dbReference type="Proteomes" id="UP000298390">
    <property type="component" value="Unassembled WGS sequence"/>
</dbReference>
<dbReference type="Pfam" id="PF00651">
    <property type="entry name" value="BTB"/>
    <property type="match status" value="1"/>
</dbReference>
<dbReference type="SUPFAM" id="SSF54695">
    <property type="entry name" value="POZ domain"/>
    <property type="match status" value="1"/>
</dbReference>